<organism evidence="2 3">
    <name type="scientific">Ficus carica</name>
    <name type="common">Common fig</name>
    <dbReference type="NCBI Taxonomy" id="3494"/>
    <lineage>
        <taxon>Eukaryota</taxon>
        <taxon>Viridiplantae</taxon>
        <taxon>Streptophyta</taxon>
        <taxon>Embryophyta</taxon>
        <taxon>Tracheophyta</taxon>
        <taxon>Spermatophyta</taxon>
        <taxon>Magnoliopsida</taxon>
        <taxon>eudicotyledons</taxon>
        <taxon>Gunneridae</taxon>
        <taxon>Pentapetalae</taxon>
        <taxon>rosids</taxon>
        <taxon>fabids</taxon>
        <taxon>Rosales</taxon>
        <taxon>Moraceae</taxon>
        <taxon>Ficeae</taxon>
        <taxon>Ficus</taxon>
    </lineage>
</organism>
<name>A0AA88JCQ1_FICCA</name>
<protein>
    <submittedName>
        <fullName evidence="2">Uncharacterized protein</fullName>
    </submittedName>
</protein>
<evidence type="ECO:0000313" key="2">
    <source>
        <dbReference type="EMBL" id="GMN67341.1"/>
    </source>
</evidence>
<sequence>MHVNSSLYSTASHLRPIAASPPPTLSSSSQRSPNPFATAFLLPPLSMHDVLSFPLPPPHLS</sequence>
<comment type="caution">
    <text evidence="2">The sequence shown here is derived from an EMBL/GenBank/DDBJ whole genome shotgun (WGS) entry which is preliminary data.</text>
</comment>
<proteinExistence type="predicted"/>
<evidence type="ECO:0000256" key="1">
    <source>
        <dbReference type="SAM" id="MobiDB-lite"/>
    </source>
</evidence>
<dbReference type="EMBL" id="BTGU01000437">
    <property type="protein sequence ID" value="GMN67341.1"/>
    <property type="molecule type" value="Genomic_DNA"/>
</dbReference>
<feature type="compositionally biased region" description="Polar residues" evidence="1">
    <location>
        <begin position="1"/>
        <end position="12"/>
    </location>
</feature>
<dbReference type="AlphaFoldDB" id="A0AA88JCQ1"/>
<accession>A0AA88JCQ1</accession>
<dbReference type="Proteomes" id="UP001187192">
    <property type="component" value="Unassembled WGS sequence"/>
</dbReference>
<gene>
    <name evidence="2" type="ORF">TIFTF001_036413</name>
</gene>
<reference evidence="2" key="1">
    <citation type="submission" date="2023-07" db="EMBL/GenBank/DDBJ databases">
        <title>draft genome sequence of fig (Ficus carica).</title>
        <authorList>
            <person name="Takahashi T."/>
            <person name="Nishimura K."/>
        </authorList>
    </citation>
    <scope>NUCLEOTIDE SEQUENCE</scope>
</reference>
<feature type="non-terminal residue" evidence="2">
    <location>
        <position position="61"/>
    </location>
</feature>
<feature type="region of interest" description="Disordered" evidence="1">
    <location>
        <begin position="1"/>
        <end position="33"/>
    </location>
</feature>
<evidence type="ECO:0000313" key="3">
    <source>
        <dbReference type="Proteomes" id="UP001187192"/>
    </source>
</evidence>
<keyword evidence="3" id="KW-1185">Reference proteome</keyword>